<proteinExistence type="predicted"/>
<name>A0AAU1UM60_9ACTN</name>
<organism evidence="1">
    <name type="scientific">Streptomyces sp. NBC_00119</name>
    <dbReference type="NCBI Taxonomy" id="2975659"/>
    <lineage>
        <taxon>Bacteria</taxon>
        <taxon>Bacillati</taxon>
        <taxon>Actinomycetota</taxon>
        <taxon>Actinomycetes</taxon>
        <taxon>Kitasatosporales</taxon>
        <taxon>Streptomycetaceae</taxon>
        <taxon>Streptomyces</taxon>
    </lineage>
</organism>
<dbReference type="EMBL" id="CP108195">
    <property type="protein sequence ID" value="WTS18335.1"/>
    <property type="molecule type" value="Genomic_DNA"/>
</dbReference>
<accession>A0AAU1UM60</accession>
<protein>
    <submittedName>
        <fullName evidence="1">Uncharacterized protein</fullName>
    </submittedName>
</protein>
<sequence>MLRVPQRFGDRAPHLPRIVYLFQSLQALRSAVPAAVWTADWETHHRRVGDLLDQHTDPGQHPALLAKLTGKERDLIDRLLERRLDP</sequence>
<evidence type="ECO:0000313" key="1">
    <source>
        <dbReference type="EMBL" id="WTS18335.1"/>
    </source>
</evidence>
<dbReference type="AlphaFoldDB" id="A0AAU1UM60"/>
<reference evidence="1" key="1">
    <citation type="submission" date="2022-10" db="EMBL/GenBank/DDBJ databases">
        <title>The complete genomes of actinobacterial strains from the NBC collection.</title>
        <authorList>
            <person name="Joergensen T.S."/>
            <person name="Alvarez Arevalo M."/>
            <person name="Sterndorff E.B."/>
            <person name="Faurdal D."/>
            <person name="Vuksanovic O."/>
            <person name="Mourched A.-S."/>
            <person name="Charusanti P."/>
            <person name="Shaw S."/>
            <person name="Blin K."/>
            <person name="Weber T."/>
        </authorList>
    </citation>
    <scope>NUCLEOTIDE SEQUENCE</scope>
    <source>
        <strain evidence="1">NBC_00119</strain>
    </source>
</reference>
<gene>
    <name evidence="1" type="ORF">OHU69_49700</name>
</gene>